<keyword evidence="2" id="KW-1185">Reference proteome</keyword>
<organism evidence="1 2">
    <name type="scientific">Tetradesmus obliquus</name>
    <name type="common">Green alga</name>
    <name type="synonym">Acutodesmus obliquus</name>
    <dbReference type="NCBI Taxonomy" id="3088"/>
    <lineage>
        <taxon>Eukaryota</taxon>
        <taxon>Viridiplantae</taxon>
        <taxon>Chlorophyta</taxon>
        <taxon>core chlorophytes</taxon>
        <taxon>Chlorophyceae</taxon>
        <taxon>CS clade</taxon>
        <taxon>Sphaeropleales</taxon>
        <taxon>Scenedesmaceae</taxon>
        <taxon>Tetradesmus</taxon>
    </lineage>
</organism>
<gene>
    <name evidence="1" type="ORF">BQ4739_LOCUS1237</name>
</gene>
<dbReference type="AlphaFoldDB" id="A0A383V6F0"/>
<evidence type="ECO:0000313" key="2">
    <source>
        <dbReference type="Proteomes" id="UP000256970"/>
    </source>
</evidence>
<accession>A0A383V6F0</accession>
<proteinExistence type="predicted"/>
<dbReference type="EMBL" id="FNXT01000093">
    <property type="protein sequence ID" value="SZX60711.1"/>
    <property type="molecule type" value="Genomic_DNA"/>
</dbReference>
<protein>
    <submittedName>
        <fullName evidence="1">Uncharacterized protein</fullName>
    </submittedName>
</protein>
<evidence type="ECO:0000313" key="1">
    <source>
        <dbReference type="EMBL" id="SZX60711.1"/>
    </source>
</evidence>
<sequence>MGTSFGYANKGPSNATLFLADGDASSCSDKVPVGTAAMTCANNTSSGKQLRFRVTLLNTHTGTNIRYMLSCSAPTTNTECPPTPSWRNIKAAPLPKDTPSVVRGNSTVTSFTLTADCSCSEAYWGVYHTATYRKLPLSACGL</sequence>
<reference evidence="1 2" key="1">
    <citation type="submission" date="2016-10" db="EMBL/GenBank/DDBJ databases">
        <authorList>
            <person name="Cai Z."/>
        </authorList>
    </citation>
    <scope>NUCLEOTIDE SEQUENCE [LARGE SCALE GENOMIC DNA]</scope>
</reference>
<name>A0A383V6F0_TETOB</name>
<dbReference type="Proteomes" id="UP000256970">
    <property type="component" value="Unassembled WGS sequence"/>
</dbReference>